<dbReference type="NCBIfam" id="TIGR02595">
    <property type="entry name" value="PEP_CTERM"/>
    <property type="match status" value="1"/>
</dbReference>
<organism evidence="2 3">
    <name type="scientific">Phormidium tenue NIES-30</name>
    <dbReference type="NCBI Taxonomy" id="549789"/>
    <lineage>
        <taxon>Bacteria</taxon>
        <taxon>Bacillati</taxon>
        <taxon>Cyanobacteriota</taxon>
        <taxon>Cyanophyceae</taxon>
        <taxon>Oscillatoriophycideae</taxon>
        <taxon>Oscillatoriales</taxon>
        <taxon>Oscillatoriaceae</taxon>
        <taxon>Phormidium</taxon>
    </lineage>
</organism>
<dbReference type="RefSeq" id="WP_073610415.1">
    <property type="nucleotide sequence ID" value="NZ_MRCG01000019.1"/>
</dbReference>
<name>A0A1U7J0E9_9CYAN</name>
<dbReference type="AlphaFoldDB" id="A0A1U7J0E9"/>
<keyword evidence="3" id="KW-1185">Reference proteome</keyword>
<dbReference type="EMBL" id="MRCG01000019">
    <property type="protein sequence ID" value="OKH44974.1"/>
    <property type="molecule type" value="Genomic_DNA"/>
</dbReference>
<feature type="signal peptide" evidence="1">
    <location>
        <begin position="1"/>
        <end position="26"/>
    </location>
</feature>
<accession>A0A1U7J0E9</accession>
<dbReference type="OrthoDB" id="581780at2"/>
<sequence>MNYWPAITIPSLALALALASPGLAVAADPLPPGLLELTQGNSTYRTDLLRFSDEQSWLIDGVETLFTDLYFLNLSSLAAPQELRLENFQPTAFSQPSADRLSASFFGANLAFSLNSVLLGGAPGSYRAARHETVTLTNTGSDWLDVSLFKYIDYDLQFDGAITNNTAFFAGHTLTQTAPSGAQATLSVNQTPTAVQISPYGPLLAQLYNIPATGLHNTPGPLVDADTTAAVQFDRSLAPGESVVFKFVMEVQRQTTAKAVPEPGTAFAIGIVAAGLALLHRRT</sequence>
<feature type="chain" id="PRO_5012979227" description="PEP-CTERM protein-sorting domain-containing protein" evidence="1">
    <location>
        <begin position="27"/>
        <end position="283"/>
    </location>
</feature>
<proteinExistence type="predicted"/>
<dbReference type="Proteomes" id="UP000185557">
    <property type="component" value="Unassembled WGS sequence"/>
</dbReference>
<keyword evidence="1" id="KW-0732">Signal</keyword>
<evidence type="ECO:0000313" key="3">
    <source>
        <dbReference type="Proteomes" id="UP000185557"/>
    </source>
</evidence>
<gene>
    <name evidence="2" type="ORF">NIES30_21015</name>
</gene>
<evidence type="ECO:0000256" key="1">
    <source>
        <dbReference type="SAM" id="SignalP"/>
    </source>
</evidence>
<comment type="caution">
    <text evidence="2">The sequence shown here is derived from an EMBL/GenBank/DDBJ whole genome shotgun (WGS) entry which is preliminary data.</text>
</comment>
<protein>
    <recommendedName>
        <fullName evidence="4">PEP-CTERM protein-sorting domain-containing protein</fullName>
    </recommendedName>
</protein>
<evidence type="ECO:0000313" key="2">
    <source>
        <dbReference type="EMBL" id="OKH44974.1"/>
    </source>
</evidence>
<evidence type="ECO:0008006" key="4">
    <source>
        <dbReference type="Google" id="ProtNLM"/>
    </source>
</evidence>
<dbReference type="InterPro" id="IPR013424">
    <property type="entry name" value="Ice-binding_C"/>
</dbReference>
<reference evidence="2 3" key="1">
    <citation type="submission" date="2016-11" db="EMBL/GenBank/DDBJ databases">
        <title>Draft Genome Sequences of Nine Cyanobacterial Strains from Diverse Habitats.</title>
        <authorList>
            <person name="Zhu T."/>
            <person name="Hou S."/>
            <person name="Lu X."/>
            <person name="Hess W.R."/>
        </authorList>
    </citation>
    <scope>NUCLEOTIDE SEQUENCE [LARGE SCALE GENOMIC DNA]</scope>
    <source>
        <strain evidence="2 3">NIES-30</strain>
    </source>
</reference>